<dbReference type="InterPro" id="IPR043744">
    <property type="entry name" value="DUF5689"/>
</dbReference>
<dbReference type="Proteomes" id="UP001055105">
    <property type="component" value="Unassembled WGS sequence"/>
</dbReference>
<organism evidence="3 4">
    <name type="scientific">Alistipes finegoldii</name>
    <dbReference type="NCBI Taxonomy" id="214856"/>
    <lineage>
        <taxon>Bacteria</taxon>
        <taxon>Pseudomonadati</taxon>
        <taxon>Bacteroidota</taxon>
        <taxon>Bacteroidia</taxon>
        <taxon>Bacteroidales</taxon>
        <taxon>Rikenellaceae</taxon>
        <taxon>Alistipes</taxon>
    </lineage>
</organism>
<comment type="caution">
    <text evidence="3">The sequence shown here is derived from an EMBL/GenBank/DDBJ whole genome shotgun (WGS) entry which is preliminary data.</text>
</comment>
<dbReference type="RefSeq" id="WP_244075816.1">
    <property type="nucleotide sequence ID" value="NZ_AP025581.1"/>
</dbReference>
<evidence type="ECO:0000256" key="1">
    <source>
        <dbReference type="SAM" id="SignalP"/>
    </source>
</evidence>
<dbReference type="AlphaFoldDB" id="A0AA37KK93"/>
<sequence>MKTTACIKLLALLLLTACDRTSKLSFEGGAPGGVHTIADLKARCTANSVAVTEDITLEGVVTGNDFYGEFYKTLVVEDASGGISVLIDGTRLAFDYPVGAAVTIFCNGLTLGDYGGKIQLGVAPDGDYGVGRIPREELERYLRRNPDKDRRPRPAVCTFDAIGPRQTDTYVCFEGVRFTEAGPWCDTDPETSEPQTSERTLTDAQGRTFRVRTLGTCAYATEPVPQGTGSVYGIIDYFNGKYTLRVSERRVEFANAAGLPRAYPSTGRYSAPKPTK</sequence>
<protein>
    <recommendedName>
        <fullName evidence="2">DUF5689 domain-containing protein</fullName>
    </recommendedName>
</protein>
<evidence type="ECO:0000313" key="3">
    <source>
        <dbReference type="EMBL" id="GKI17120.1"/>
    </source>
</evidence>
<feature type="domain" description="DUF5689" evidence="2">
    <location>
        <begin position="34"/>
        <end position="246"/>
    </location>
</feature>
<evidence type="ECO:0000313" key="4">
    <source>
        <dbReference type="Proteomes" id="UP001055105"/>
    </source>
</evidence>
<keyword evidence="1" id="KW-0732">Signal</keyword>
<accession>A0AA37KK93</accession>
<name>A0AA37KK93_9BACT</name>
<evidence type="ECO:0000259" key="2">
    <source>
        <dbReference type="Pfam" id="PF18942"/>
    </source>
</evidence>
<dbReference type="Pfam" id="PF18942">
    <property type="entry name" value="DUF5689"/>
    <property type="match status" value="1"/>
</dbReference>
<reference evidence="3" key="1">
    <citation type="submission" date="2022-01" db="EMBL/GenBank/DDBJ databases">
        <title>Novel bile acid biosynthetic pathways are enriched in the microbiome of centenarians.</title>
        <authorList>
            <person name="Sato Y."/>
            <person name="Atarashi K."/>
            <person name="Plichta R.D."/>
            <person name="Arai Y."/>
            <person name="Sasajima S."/>
            <person name="Kearney M.S."/>
            <person name="Suda W."/>
            <person name="Takeshita K."/>
            <person name="Sasaki T."/>
            <person name="Okamoto S."/>
            <person name="Skelly N.A."/>
            <person name="Okamura Y."/>
            <person name="Vlamakis H."/>
            <person name="Li Y."/>
            <person name="Tanoue T."/>
            <person name="Takei H."/>
            <person name="Nittono H."/>
            <person name="Narushima S."/>
            <person name="Irie J."/>
            <person name="Itoh H."/>
            <person name="Moriya K."/>
            <person name="Sugiura Y."/>
            <person name="Suematsu M."/>
            <person name="Moritoki N."/>
            <person name="Shibata S."/>
            <person name="Littman R.D."/>
            <person name="Fischbach A.M."/>
            <person name="Uwamino Y."/>
            <person name="Inoue T."/>
            <person name="Honda A."/>
            <person name="Hattori M."/>
            <person name="Murai T."/>
            <person name="Xavier J.R."/>
            <person name="Hirose N."/>
            <person name="Honda K."/>
        </authorList>
    </citation>
    <scope>NUCLEOTIDE SEQUENCE</scope>
    <source>
        <strain evidence="3">CE91-St16</strain>
    </source>
</reference>
<gene>
    <name evidence="3" type="ORF">CE91St16_00280</name>
</gene>
<feature type="signal peptide" evidence="1">
    <location>
        <begin position="1"/>
        <end position="17"/>
    </location>
</feature>
<proteinExistence type="predicted"/>
<dbReference type="EMBL" id="BQOL01000001">
    <property type="protein sequence ID" value="GKI17120.1"/>
    <property type="molecule type" value="Genomic_DNA"/>
</dbReference>
<feature type="chain" id="PRO_5041393606" description="DUF5689 domain-containing protein" evidence="1">
    <location>
        <begin position="18"/>
        <end position="276"/>
    </location>
</feature>